<proteinExistence type="predicted"/>
<accession>A0A9P0QK56</accession>
<name>A0A9P0QK56_9ASCO</name>
<keyword evidence="3" id="KW-1185">Reference proteome</keyword>
<sequence length="263" mass="29651">MATASAFDSSPLSDLEVDPQLVLKDAISVIDSVPSWSPGSTYSYKLKNKQKSAIDVATFSTKLYGNVHWSARNTNLGKTFSADQLQNFKSYFDKYLIGSFDLESASTHTHYEKEYIHEIESIRVEPVSLGTEYIVPKGFECFAYTIQAIYKLQFPLKRRNFFELVLVYKSDTVSYVVSIPIQPKLFKEPNYSDSYAILAKYTSIEKVEYNSDSSIKWTMCTCSSPGGNIPDFVANLSMNKVISRDVPSFLDWAASQEGTNDKN</sequence>
<dbReference type="Gene3D" id="3.30.530.20">
    <property type="match status" value="1"/>
</dbReference>
<dbReference type="InterPro" id="IPR023393">
    <property type="entry name" value="START-like_dom_sf"/>
</dbReference>
<dbReference type="EMBL" id="CAKXYY010000001">
    <property type="protein sequence ID" value="CAH2350011.1"/>
    <property type="molecule type" value="Genomic_DNA"/>
</dbReference>
<protein>
    <recommendedName>
        <fullName evidence="1">DUF3074 domain-containing protein</fullName>
    </recommendedName>
</protein>
<reference evidence="2" key="1">
    <citation type="submission" date="2022-03" db="EMBL/GenBank/DDBJ databases">
        <authorList>
            <person name="Legras J.-L."/>
            <person name="Devillers H."/>
            <person name="Grondin C."/>
        </authorList>
    </citation>
    <scope>NUCLEOTIDE SEQUENCE</scope>
    <source>
        <strain evidence="2">CLIB 1423</strain>
    </source>
</reference>
<evidence type="ECO:0000313" key="3">
    <source>
        <dbReference type="Proteomes" id="UP000837801"/>
    </source>
</evidence>
<dbReference type="SUPFAM" id="SSF55961">
    <property type="entry name" value="Bet v1-like"/>
    <property type="match status" value="1"/>
</dbReference>
<gene>
    <name evidence="2" type="ORF">CLIB1423_01S00408</name>
</gene>
<evidence type="ECO:0000313" key="2">
    <source>
        <dbReference type="EMBL" id="CAH2350011.1"/>
    </source>
</evidence>
<dbReference type="Pfam" id="PF11274">
    <property type="entry name" value="DUF3074"/>
    <property type="match status" value="1"/>
</dbReference>
<dbReference type="OrthoDB" id="6423603at2759"/>
<evidence type="ECO:0000259" key="1">
    <source>
        <dbReference type="Pfam" id="PF11274"/>
    </source>
</evidence>
<dbReference type="InterPro" id="IPR024500">
    <property type="entry name" value="DUF3074"/>
</dbReference>
<feature type="domain" description="DUF3074" evidence="1">
    <location>
        <begin position="69"/>
        <end position="253"/>
    </location>
</feature>
<dbReference type="PANTHER" id="PTHR40370:SF1">
    <property type="entry name" value="DUF3074 DOMAIN-CONTAINING PROTEIN"/>
    <property type="match status" value="1"/>
</dbReference>
<dbReference type="PANTHER" id="PTHR40370">
    <property type="entry name" value="EXPRESSED PROTEIN"/>
    <property type="match status" value="1"/>
</dbReference>
<comment type="caution">
    <text evidence="2">The sequence shown here is derived from an EMBL/GenBank/DDBJ whole genome shotgun (WGS) entry which is preliminary data.</text>
</comment>
<dbReference type="AlphaFoldDB" id="A0A9P0QK56"/>
<dbReference type="Proteomes" id="UP000837801">
    <property type="component" value="Unassembled WGS sequence"/>
</dbReference>
<organism evidence="2 3">
    <name type="scientific">[Candida] railenensis</name>
    <dbReference type="NCBI Taxonomy" id="45579"/>
    <lineage>
        <taxon>Eukaryota</taxon>
        <taxon>Fungi</taxon>
        <taxon>Dikarya</taxon>
        <taxon>Ascomycota</taxon>
        <taxon>Saccharomycotina</taxon>
        <taxon>Pichiomycetes</taxon>
        <taxon>Debaryomycetaceae</taxon>
        <taxon>Kurtzmaniella</taxon>
    </lineage>
</organism>